<reference evidence="5" key="1">
    <citation type="submission" date="2020-10" db="EMBL/GenBank/DDBJ databases">
        <authorList>
            <person name="Gilroy R."/>
        </authorList>
    </citation>
    <scope>NUCLEOTIDE SEQUENCE</scope>
    <source>
        <strain evidence="5">CHK123-3438</strain>
    </source>
</reference>
<evidence type="ECO:0000313" key="5">
    <source>
        <dbReference type="EMBL" id="HIT42096.1"/>
    </source>
</evidence>
<gene>
    <name evidence="5" type="ORF">IAB60_08390</name>
</gene>
<reference evidence="5" key="2">
    <citation type="journal article" date="2021" name="PeerJ">
        <title>Extensive microbial diversity within the chicken gut microbiome revealed by metagenomics and culture.</title>
        <authorList>
            <person name="Gilroy R."/>
            <person name="Ravi A."/>
            <person name="Getino M."/>
            <person name="Pursley I."/>
            <person name="Horton D.L."/>
            <person name="Alikhan N.F."/>
            <person name="Baker D."/>
            <person name="Gharbi K."/>
            <person name="Hall N."/>
            <person name="Watson M."/>
            <person name="Adriaenssens E.M."/>
            <person name="Foster-Nyarko E."/>
            <person name="Jarju S."/>
            <person name="Secka A."/>
            <person name="Antonio M."/>
            <person name="Oren A."/>
            <person name="Chaudhuri R.R."/>
            <person name="La Ragione R."/>
            <person name="Hildebrand F."/>
            <person name="Pallen M.J."/>
        </authorList>
    </citation>
    <scope>NUCLEOTIDE SEQUENCE</scope>
    <source>
        <strain evidence="5">CHK123-3438</strain>
    </source>
</reference>
<dbReference type="SMART" id="SM01061">
    <property type="entry name" value="CAT_RBD"/>
    <property type="match status" value="1"/>
</dbReference>
<dbReference type="SUPFAM" id="SSF63520">
    <property type="entry name" value="PTS-regulatory domain, PRD"/>
    <property type="match status" value="2"/>
</dbReference>
<dbReference type="InterPro" id="IPR036634">
    <property type="entry name" value="PRD_sf"/>
</dbReference>
<organism evidence="5 6">
    <name type="scientific">Candidatus Caccovicinus merdipullorum</name>
    <dbReference type="NCBI Taxonomy" id="2840724"/>
    <lineage>
        <taxon>Bacteria</taxon>
        <taxon>Bacillati</taxon>
        <taxon>Bacillota</taxon>
        <taxon>Clostridia</taxon>
        <taxon>Eubacteriales</taxon>
        <taxon>Candidatus Caccovicinus</taxon>
    </lineage>
</organism>
<dbReference type="GO" id="GO:0003723">
    <property type="term" value="F:RNA binding"/>
    <property type="evidence" value="ECO:0007669"/>
    <property type="project" value="InterPro"/>
</dbReference>
<dbReference type="Gene3D" id="1.10.1790.10">
    <property type="entry name" value="PRD domain"/>
    <property type="match status" value="2"/>
</dbReference>
<accession>A0A9D1GJP3</accession>
<dbReference type="SUPFAM" id="SSF50151">
    <property type="entry name" value="SacY-like RNA-binding domain"/>
    <property type="match status" value="1"/>
</dbReference>
<dbReference type="Pfam" id="PF00874">
    <property type="entry name" value="PRD"/>
    <property type="match status" value="2"/>
</dbReference>
<keyword evidence="2" id="KW-0805">Transcription regulation</keyword>
<evidence type="ECO:0000256" key="2">
    <source>
        <dbReference type="ARBA" id="ARBA00023015"/>
    </source>
</evidence>
<dbReference type="Gene3D" id="2.30.24.10">
    <property type="entry name" value="CAT RNA-binding domain"/>
    <property type="match status" value="1"/>
</dbReference>
<dbReference type="AlphaFoldDB" id="A0A9D1GJP3"/>
<name>A0A9D1GJP3_9FIRM</name>
<evidence type="ECO:0000256" key="3">
    <source>
        <dbReference type="ARBA" id="ARBA00023163"/>
    </source>
</evidence>
<dbReference type="PROSITE" id="PS51372">
    <property type="entry name" value="PRD_2"/>
    <property type="match status" value="2"/>
</dbReference>
<evidence type="ECO:0000313" key="6">
    <source>
        <dbReference type="Proteomes" id="UP000886860"/>
    </source>
</evidence>
<feature type="domain" description="PRD" evidence="4">
    <location>
        <begin position="67"/>
        <end position="170"/>
    </location>
</feature>
<protein>
    <submittedName>
        <fullName evidence="5">PRD domain-containing protein</fullName>
    </submittedName>
</protein>
<sequence length="276" mass="30738">MYRIIKVLNNNGVLAYDQDAGQEIIFLGKGAGFSRKMGERVSELKAPDGKRYELVKKGASLLSQVNSIDPVFIEASARIIQEAESMFGEIDKGILLPMADHIALAVNRARKGMELPNPFHQDIRALFEKEYQAALRGREILLEMTGSRISDDEVGYITLHIHSGLSRENVADSLNLARMVQEGVGQIEKGLGMSLEPDSLGYNRLLSHMRYLIARVRKGERVNLDLEDYARSNFPDAYAIAGQVCGFMEKELGLPIPQEEIGFLAIHIQRVRQPGA</sequence>
<dbReference type="PANTHER" id="PTHR30185:SF18">
    <property type="entry name" value="TRANSCRIPTIONAL REGULATOR MTLR"/>
    <property type="match status" value="1"/>
</dbReference>
<keyword evidence="3" id="KW-0804">Transcription</keyword>
<evidence type="ECO:0000256" key="1">
    <source>
        <dbReference type="ARBA" id="ARBA00022737"/>
    </source>
</evidence>
<proteinExistence type="predicted"/>
<dbReference type="GO" id="GO:0006355">
    <property type="term" value="P:regulation of DNA-templated transcription"/>
    <property type="evidence" value="ECO:0007669"/>
    <property type="project" value="InterPro"/>
</dbReference>
<keyword evidence="1" id="KW-0677">Repeat</keyword>
<dbReference type="InterPro" id="IPR011608">
    <property type="entry name" value="PRD"/>
</dbReference>
<feature type="domain" description="PRD" evidence="4">
    <location>
        <begin position="171"/>
        <end position="276"/>
    </location>
</feature>
<dbReference type="InterPro" id="IPR050661">
    <property type="entry name" value="BglG_antiterminators"/>
</dbReference>
<dbReference type="InterPro" id="IPR004341">
    <property type="entry name" value="CAT_RNA-bd_dom"/>
</dbReference>
<dbReference type="PANTHER" id="PTHR30185">
    <property type="entry name" value="CRYPTIC BETA-GLUCOSIDE BGL OPERON ANTITERMINATOR"/>
    <property type="match status" value="1"/>
</dbReference>
<dbReference type="Pfam" id="PF03123">
    <property type="entry name" value="CAT_RBD"/>
    <property type="match status" value="1"/>
</dbReference>
<dbReference type="Proteomes" id="UP000886860">
    <property type="component" value="Unassembled WGS sequence"/>
</dbReference>
<dbReference type="EMBL" id="DVKS01000146">
    <property type="protein sequence ID" value="HIT42096.1"/>
    <property type="molecule type" value="Genomic_DNA"/>
</dbReference>
<dbReference type="InterPro" id="IPR036650">
    <property type="entry name" value="CAT_RNA-bd_dom_sf"/>
</dbReference>
<comment type="caution">
    <text evidence="5">The sequence shown here is derived from an EMBL/GenBank/DDBJ whole genome shotgun (WGS) entry which is preliminary data.</text>
</comment>
<evidence type="ECO:0000259" key="4">
    <source>
        <dbReference type="PROSITE" id="PS51372"/>
    </source>
</evidence>